<feature type="domain" description="Signal transduction histidine kinase subgroup 3 dimerisation and phosphoacceptor" evidence="11">
    <location>
        <begin position="175"/>
        <end position="240"/>
    </location>
</feature>
<evidence type="ECO:0000256" key="2">
    <source>
        <dbReference type="ARBA" id="ARBA00012438"/>
    </source>
</evidence>
<organism evidence="12 13">
    <name type="scientific">Actinocorallia longicatena</name>
    <dbReference type="NCBI Taxonomy" id="111803"/>
    <lineage>
        <taxon>Bacteria</taxon>
        <taxon>Bacillati</taxon>
        <taxon>Actinomycetota</taxon>
        <taxon>Actinomycetes</taxon>
        <taxon>Streptosporangiales</taxon>
        <taxon>Thermomonosporaceae</taxon>
        <taxon>Actinocorallia</taxon>
    </lineage>
</organism>
<sequence length="380" mass="39623">MRDLPGWMVLVPVGVVVGVGSTGAARRHAGAELDLAGYGMLGIAVGVLALRRRWPVGVLAVVAVATSVYWLRGYVLGPSFLPLLVAVVAAVVAGRRWAAWGAAAGVAAATQGGAYLFGGGTVVRAGVPSTAGALGVVAWALLVPAFAELVRFRVERTDQARRVAAEEHRRRGSEERLRMARELHDVLAHNISMINVRAGVALHLLDEQPEQAREALTAIKAASKEALTEMRSVISLLRQEGDTAPRSPAAGLGGLPDLLKQASFAGLDVVLDTTGDPRGLPANVDLATFRIVQESLTNVTRHATSAARVTVRLDHRPGSIRVRVADDGSPAVPAGEGQREGNGVAGMRERAAVLGGTFTAGTAPDGGFVVEAVLPWKATE</sequence>
<keyword evidence="4" id="KW-0808">Transferase</keyword>
<name>A0ABP6Q854_9ACTN</name>
<dbReference type="EC" id="2.7.13.3" evidence="2"/>
<keyword evidence="9" id="KW-1133">Transmembrane helix</keyword>
<keyword evidence="13" id="KW-1185">Reference proteome</keyword>
<evidence type="ECO:0000256" key="5">
    <source>
        <dbReference type="ARBA" id="ARBA00022741"/>
    </source>
</evidence>
<dbReference type="EMBL" id="BAAAUV010000006">
    <property type="protein sequence ID" value="GAA3210846.1"/>
    <property type="molecule type" value="Genomic_DNA"/>
</dbReference>
<evidence type="ECO:0000256" key="6">
    <source>
        <dbReference type="ARBA" id="ARBA00022777"/>
    </source>
</evidence>
<evidence type="ECO:0000256" key="1">
    <source>
        <dbReference type="ARBA" id="ARBA00000085"/>
    </source>
</evidence>
<evidence type="ECO:0000256" key="8">
    <source>
        <dbReference type="ARBA" id="ARBA00023012"/>
    </source>
</evidence>
<keyword evidence="3" id="KW-0597">Phosphoprotein</keyword>
<evidence type="ECO:0000259" key="10">
    <source>
        <dbReference type="Pfam" id="PF02518"/>
    </source>
</evidence>
<dbReference type="PANTHER" id="PTHR24421:SF10">
    <property type="entry name" value="NITRATE_NITRITE SENSOR PROTEIN NARQ"/>
    <property type="match status" value="1"/>
</dbReference>
<dbReference type="SUPFAM" id="SSF55874">
    <property type="entry name" value="ATPase domain of HSP90 chaperone/DNA topoisomerase II/histidine kinase"/>
    <property type="match status" value="1"/>
</dbReference>
<keyword evidence="6 12" id="KW-0418">Kinase</keyword>
<feature type="transmembrane region" description="Helical" evidence="9">
    <location>
        <begin position="100"/>
        <end position="118"/>
    </location>
</feature>
<evidence type="ECO:0000313" key="13">
    <source>
        <dbReference type="Proteomes" id="UP001501237"/>
    </source>
</evidence>
<dbReference type="Pfam" id="PF07730">
    <property type="entry name" value="HisKA_3"/>
    <property type="match status" value="1"/>
</dbReference>
<dbReference type="InterPro" id="IPR011712">
    <property type="entry name" value="Sig_transdc_His_kin_sub3_dim/P"/>
</dbReference>
<dbReference type="Pfam" id="PF02518">
    <property type="entry name" value="HATPase_c"/>
    <property type="match status" value="1"/>
</dbReference>
<gene>
    <name evidence="12" type="ORF">GCM10010468_29050</name>
</gene>
<reference evidence="13" key="1">
    <citation type="journal article" date="2019" name="Int. J. Syst. Evol. Microbiol.">
        <title>The Global Catalogue of Microorganisms (GCM) 10K type strain sequencing project: providing services to taxonomists for standard genome sequencing and annotation.</title>
        <authorList>
            <consortium name="The Broad Institute Genomics Platform"/>
            <consortium name="The Broad Institute Genome Sequencing Center for Infectious Disease"/>
            <person name="Wu L."/>
            <person name="Ma J."/>
        </authorList>
    </citation>
    <scope>NUCLEOTIDE SEQUENCE [LARGE SCALE GENOMIC DNA]</scope>
    <source>
        <strain evidence="13">JCM 9377</strain>
    </source>
</reference>
<evidence type="ECO:0000259" key="11">
    <source>
        <dbReference type="Pfam" id="PF07730"/>
    </source>
</evidence>
<comment type="caution">
    <text evidence="12">The sequence shown here is derived from an EMBL/GenBank/DDBJ whole genome shotgun (WGS) entry which is preliminary data.</text>
</comment>
<feature type="transmembrane region" description="Helical" evidence="9">
    <location>
        <begin position="74"/>
        <end position="93"/>
    </location>
</feature>
<dbReference type="Gene3D" id="3.30.565.10">
    <property type="entry name" value="Histidine kinase-like ATPase, C-terminal domain"/>
    <property type="match status" value="1"/>
</dbReference>
<keyword evidence="9" id="KW-0472">Membrane</keyword>
<protein>
    <recommendedName>
        <fullName evidence="2">histidine kinase</fullName>
        <ecNumber evidence="2">2.7.13.3</ecNumber>
    </recommendedName>
</protein>
<evidence type="ECO:0000256" key="7">
    <source>
        <dbReference type="ARBA" id="ARBA00022840"/>
    </source>
</evidence>
<evidence type="ECO:0000256" key="4">
    <source>
        <dbReference type="ARBA" id="ARBA00022679"/>
    </source>
</evidence>
<dbReference type="InterPro" id="IPR050482">
    <property type="entry name" value="Sensor_HK_TwoCompSys"/>
</dbReference>
<keyword evidence="7" id="KW-0067">ATP-binding</keyword>
<dbReference type="GO" id="GO:0016301">
    <property type="term" value="F:kinase activity"/>
    <property type="evidence" value="ECO:0007669"/>
    <property type="project" value="UniProtKB-KW"/>
</dbReference>
<keyword evidence="8" id="KW-0902">Two-component regulatory system</keyword>
<dbReference type="Gene3D" id="1.20.5.1930">
    <property type="match status" value="1"/>
</dbReference>
<evidence type="ECO:0000313" key="12">
    <source>
        <dbReference type="EMBL" id="GAA3210846.1"/>
    </source>
</evidence>
<evidence type="ECO:0000256" key="9">
    <source>
        <dbReference type="SAM" id="Phobius"/>
    </source>
</evidence>
<comment type="catalytic activity">
    <reaction evidence="1">
        <text>ATP + protein L-histidine = ADP + protein N-phospho-L-histidine.</text>
        <dbReference type="EC" id="2.7.13.3"/>
    </reaction>
</comment>
<feature type="domain" description="Histidine kinase/HSP90-like ATPase" evidence="10">
    <location>
        <begin position="289"/>
        <end position="376"/>
    </location>
</feature>
<keyword evidence="5" id="KW-0547">Nucleotide-binding</keyword>
<accession>A0ABP6Q854</accession>
<proteinExistence type="predicted"/>
<keyword evidence="9" id="KW-0812">Transmembrane</keyword>
<dbReference type="InterPro" id="IPR036890">
    <property type="entry name" value="HATPase_C_sf"/>
</dbReference>
<feature type="transmembrane region" description="Helical" evidence="9">
    <location>
        <begin position="6"/>
        <end position="23"/>
    </location>
</feature>
<dbReference type="CDD" id="cd16917">
    <property type="entry name" value="HATPase_UhpB-NarQ-NarX-like"/>
    <property type="match status" value="1"/>
</dbReference>
<dbReference type="InterPro" id="IPR003594">
    <property type="entry name" value="HATPase_dom"/>
</dbReference>
<evidence type="ECO:0000256" key="3">
    <source>
        <dbReference type="ARBA" id="ARBA00022553"/>
    </source>
</evidence>
<dbReference type="PANTHER" id="PTHR24421">
    <property type="entry name" value="NITRATE/NITRITE SENSOR PROTEIN NARX-RELATED"/>
    <property type="match status" value="1"/>
</dbReference>
<dbReference type="Proteomes" id="UP001501237">
    <property type="component" value="Unassembled WGS sequence"/>
</dbReference>
<feature type="transmembrane region" description="Helical" evidence="9">
    <location>
        <begin position="35"/>
        <end position="54"/>
    </location>
</feature>
<feature type="transmembrane region" description="Helical" evidence="9">
    <location>
        <begin position="130"/>
        <end position="152"/>
    </location>
</feature>